<evidence type="ECO:0000256" key="9">
    <source>
        <dbReference type="ARBA" id="ARBA00023118"/>
    </source>
</evidence>
<dbReference type="PANTHER" id="PTHR47962">
    <property type="entry name" value="ATP-DEPENDENT HELICASE LHR-RELATED-RELATED"/>
    <property type="match status" value="1"/>
</dbReference>
<evidence type="ECO:0000256" key="2">
    <source>
        <dbReference type="ARBA" id="ARBA00009046"/>
    </source>
</evidence>
<dbReference type="GO" id="GO:0005524">
    <property type="term" value="F:ATP binding"/>
    <property type="evidence" value="ECO:0007669"/>
    <property type="project" value="UniProtKB-KW"/>
</dbReference>
<evidence type="ECO:0000256" key="8">
    <source>
        <dbReference type="ARBA" id="ARBA00022840"/>
    </source>
</evidence>
<keyword evidence="6" id="KW-0378">Hydrolase</keyword>
<dbReference type="InterPro" id="IPR006474">
    <property type="entry name" value="Helicase_Cas3_CRISPR-ass_core"/>
</dbReference>
<dbReference type="Proteomes" id="UP000242219">
    <property type="component" value="Unassembled WGS sequence"/>
</dbReference>
<dbReference type="InterPro" id="IPR027417">
    <property type="entry name" value="P-loop_NTPase"/>
</dbReference>
<dbReference type="GO" id="GO:0046872">
    <property type="term" value="F:metal ion binding"/>
    <property type="evidence" value="ECO:0007669"/>
    <property type="project" value="UniProtKB-KW"/>
</dbReference>
<dbReference type="InterPro" id="IPR014001">
    <property type="entry name" value="Helicase_ATP-bd"/>
</dbReference>
<dbReference type="RefSeq" id="WP_070066836.1">
    <property type="nucleotide sequence ID" value="NZ_MJUW02000065.1"/>
</dbReference>
<evidence type="ECO:0000256" key="1">
    <source>
        <dbReference type="ARBA" id="ARBA00006847"/>
    </source>
</evidence>
<keyword evidence="4" id="KW-0479">Metal-binding</keyword>
<dbReference type="Pfam" id="PF01966">
    <property type="entry name" value="HD"/>
    <property type="match status" value="1"/>
</dbReference>
<dbReference type="PROSITE" id="PS51643">
    <property type="entry name" value="HD_CAS3"/>
    <property type="match status" value="1"/>
</dbReference>
<evidence type="ECO:0000259" key="10">
    <source>
        <dbReference type="PROSITE" id="PS51192"/>
    </source>
</evidence>
<protein>
    <submittedName>
        <fullName evidence="12">CRISPR-associated helicase/endonuclease Cas3</fullName>
    </submittedName>
</protein>
<dbReference type="AlphaFoldDB" id="A0A1V6M0U2"/>
<evidence type="ECO:0000313" key="12">
    <source>
        <dbReference type="EMBL" id="OQD45987.1"/>
    </source>
</evidence>
<dbReference type="InterPro" id="IPR038257">
    <property type="entry name" value="CRISPR-assoc_Cas3_HD_sf"/>
</dbReference>
<dbReference type="InterPro" id="IPR006674">
    <property type="entry name" value="HD_domain"/>
</dbReference>
<dbReference type="InterPro" id="IPR006483">
    <property type="entry name" value="CRISPR-assoc_Cas3_HD"/>
</dbReference>
<dbReference type="NCBIfam" id="TIGR01596">
    <property type="entry name" value="cas3_HD"/>
    <property type="match status" value="1"/>
</dbReference>
<dbReference type="SMART" id="SM00487">
    <property type="entry name" value="DEXDc"/>
    <property type="match status" value="1"/>
</dbReference>
<dbReference type="GO" id="GO:0004386">
    <property type="term" value="F:helicase activity"/>
    <property type="evidence" value="ECO:0007669"/>
    <property type="project" value="UniProtKB-KW"/>
</dbReference>
<gene>
    <name evidence="12" type="ORF">BIY37_05570</name>
</gene>
<dbReference type="PROSITE" id="PS51192">
    <property type="entry name" value="HELICASE_ATP_BIND_1"/>
    <property type="match status" value="1"/>
</dbReference>
<keyword evidence="13" id="KW-1185">Reference proteome</keyword>
<dbReference type="InterPro" id="IPR011545">
    <property type="entry name" value="DEAD/DEAH_box_helicase_dom"/>
</dbReference>
<feature type="domain" description="HD Cas3-type" evidence="11">
    <location>
        <begin position="13"/>
        <end position="179"/>
    </location>
</feature>
<dbReference type="GO" id="GO:0051607">
    <property type="term" value="P:defense response to virus"/>
    <property type="evidence" value="ECO:0007669"/>
    <property type="project" value="UniProtKB-KW"/>
</dbReference>
<accession>A0A1V6M0U2</accession>
<evidence type="ECO:0000259" key="11">
    <source>
        <dbReference type="PROSITE" id="PS51643"/>
    </source>
</evidence>
<keyword evidence="9" id="KW-0051">Antiviral defense</keyword>
<name>A0A1V6M0U2_9BACT</name>
<comment type="similarity">
    <text evidence="1">In the N-terminal section; belongs to the CRISPR-associated nuclease Cas3-HD family.</text>
</comment>
<feature type="domain" description="Helicase ATP-binding" evidence="10">
    <location>
        <begin position="235"/>
        <end position="416"/>
    </location>
</feature>
<dbReference type="CDD" id="cd17930">
    <property type="entry name" value="DEXHc_cas3"/>
    <property type="match status" value="1"/>
</dbReference>
<dbReference type="EMBL" id="MJUW02000065">
    <property type="protein sequence ID" value="OQD45987.1"/>
    <property type="molecule type" value="Genomic_DNA"/>
</dbReference>
<dbReference type="NCBIfam" id="TIGR01587">
    <property type="entry name" value="cas3_core"/>
    <property type="match status" value="1"/>
</dbReference>
<dbReference type="PANTHER" id="PTHR47962:SF5">
    <property type="entry name" value="ATP-DEPENDENT HELICASE LHR-RELATED"/>
    <property type="match status" value="1"/>
</dbReference>
<evidence type="ECO:0000256" key="7">
    <source>
        <dbReference type="ARBA" id="ARBA00022806"/>
    </source>
</evidence>
<dbReference type="InterPro" id="IPR052511">
    <property type="entry name" value="ATP-dep_Helicase"/>
</dbReference>
<evidence type="ECO:0000313" key="13">
    <source>
        <dbReference type="Proteomes" id="UP000242219"/>
    </source>
</evidence>
<organism evidence="12 13">
    <name type="scientific">Candidatus Brocadia sapporoensis</name>
    <dbReference type="NCBI Taxonomy" id="392547"/>
    <lineage>
        <taxon>Bacteria</taxon>
        <taxon>Pseudomonadati</taxon>
        <taxon>Planctomycetota</taxon>
        <taxon>Candidatus Brocadiia</taxon>
        <taxon>Candidatus Brocadiales</taxon>
        <taxon>Candidatus Brocadiaceae</taxon>
        <taxon>Candidatus Brocadia</taxon>
    </lineage>
</organism>
<reference evidence="12 13" key="1">
    <citation type="journal article" date="2016" name="Genome Announc.">
        <title>Draft Genome Sequence of the Anaerobic Ammonium-Oxidizing Bacterium 'Candidatus Brocadia sp. 40'.</title>
        <authorList>
            <person name="Ali M."/>
            <person name="Haroon M.F."/>
            <person name="Narita Y."/>
            <person name="Zhang L."/>
            <person name="Rangel Shaw D."/>
            <person name="Okabe S."/>
            <person name="Saikaly P.E."/>
        </authorList>
    </citation>
    <scope>NUCLEOTIDE SEQUENCE [LARGE SCALE GENOMIC DNA]</scope>
    <source>
        <strain evidence="12 13">40</strain>
    </source>
</reference>
<evidence type="ECO:0000256" key="5">
    <source>
        <dbReference type="ARBA" id="ARBA00022741"/>
    </source>
</evidence>
<proteinExistence type="inferred from homology"/>
<keyword evidence="7" id="KW-0347">Helicase</keyword>
<dbReference type="Pfam" id="PF00270">
    <property type="entry name" value="DEAD"/>
    <property type="match status" value="1"/>
</dbReference>
<keyword evidence="3" id="KW-0540">Nuclease</keyword>
<dbReference type="GO" id="GO:0016887">
    <property type="term" value="F:ATP hydrolysis activity"/>
    <property type="evidence" value="ECO:0007669"/>
    <property type="project" value="TreeGrafter"/>
</dbReference>
<comment type="caution">
    <text evidence="12">The sequence shown here is derived from an EMBL/GenBank/DDBJ whole genome shotgun (WGS) entry which is preliminary data.</text>
</comment>
<dbReference type="GO" id="GO:0003677">
    <property type="term" value="F:DNA binding"/>
    <property type="evidence" value="ECO:0007669"/>
    <property type="project" value="TreeGrafter"/>
</dbReference>
<dbReference type="Gene3D" id="3.40.50.300">
    <property type="entry name" value="P-loop containing nucleotide triphosphate hydrolases"/>
    <property type="match status" value="2"/>
</dbReference>
<keyword evidence="5" id="KW-0547">Nucleotide-binding</keyword>
<keyword evidence="8" id="KW-0067">ATP-binding</keyword>
<dbReference type="SUPFAM" id="SSF52540">
    <property type="entry name" value="P-loop containing nucleoside triphosphate hydrolases"/>
    <property type="match status" value="1"/>
</dbReference>
<dbReference type="SUPFAM" id="SSF109604">
    <property type="entry name" value="HD-domain/PDEase-like"/>
    <property type="match status" value="1"/>
</dbReference>
<dbReference type="CDD" id="cd09641">
    <property type="entry name" value="Cas3''_I"/>
    <property type="match status" value="1"/>
</dbReference>
<evidence type="ECO:0000256" key="4">
    <source>
        <dbReference type="ARBA" id="ARBA00022723"/>
    </source>
</evidence>
<evidence type="ECO:0000256" key="3">
    <source>
        <dbReference type="ARBA" id="ARBA00022722"/>
    </source>
</evidence>
<comment type="similarity">
    <text evidence="2">In the central section; belongs to the CRISPR-associated helicase Cas3 family.</text>
</comment>
<sequence>MTEYYAHSFEGKPVDEWHRLEKHLVDTANLAKKFADEFGSGDWAYLAGLWHDFGKYSEDFQKMLLTSAEAYIETKLGKVDHSTAGAIHAVEKFNKAGRIFSYLIAGHHAGLADWLTDTAGRKSLEHRLQNVKLLKDLPLSNVPHSIIEQILPKQKFMTKGGHALWIRMLYSCLVDADFLDTEAFLESEKAKTRKDYPSLNKLLPLFESYMVDKQAKANNTFVNKQRAGILRQCIEKSSHKPAIFTLTVPTGGGKTLSSMAFALNHAVKHNKKRIIYVIPYTSIIEQTAEQFREIFNDAVVEHHSNVDVSDESRETVKSRLACENWDATVIVTTSVQFFESLFSNRSSRCRKLHNIVNSVVVLDEVQLLPPEYLNPLLRVMKELNQNYKVTFILSTATQPAFTLHKSVDYQFEGLADAIEIIQNPLLLHKIFKRVEVHIPDDLLTPITWEDLTSELAQHPSVLCIVNRRDDCRTVYDMMPGKGEDTFHLSALMCGEHRSKVIGQIKQRLKDKMPTRVISTQLVEAGVDFDFPIVYRAIAGLDSIAQAAGRCNREGRLEKGKVFVFTPPSKIPAGYLRQAAEIGRRLLADKSEDVLSPDRFERFFKELYWLQGNNLDKYNILKDLAPDGELRFSFLSAAWKFKLIDESQYAPVIVRYEEGSQLIEMLKRLGPEKWLMRKLQRYVVNLPKYVHAKLYKECAIIEAYPGIFVQEGGVMYHPELGFCPDKSMIYEPDDLMC</sequence>
<dbReference type="Pfam" id="PF22590">
    <property type="entry name" value="Cas3-like_C_2"/>
    <property type="match status" value="1"/>
</dbReference>
<dbReference type="InterPro" id="IPR054712">
    <property type="entry name" value="Cas3-like_dom"/>
</dbReference>
<dbReference type="GO" id="GO:0004519">
    <property type="term" value="F:endonuclease activity"/>
    <property type="evidence" value="ECO:0007669"/>
    <property type="project" value="UniProtKB-KW"/>
</dbReference>
<dbReference type="Gene3D" id="1.10.3210.30">
    <property type="match status" value="1"/>
</dbReference>
<evidence type="ECO:0000256" key="6">
    <source>
        <dbReference type="ARBA" id="ARBA00022801"/>
    </source>
</evidence>